<dbReference type="GO" id="GO:0016787">
    <property type="term" value="F:hydrolase activity"/>
    <property type="evidence" value="ECO:0007669"/>
    <property type="project" value="UniProtKB-KW"/>
</dbReference>
<dbReference type="SUPFAM" id="SSF52540">
    <property type="entry name" value="P-loop containing nucleoside triphosphate hydrolases"/>
    <property type="match status" value="1"/>
</dbReference>
<dbReference type="HOGENOM" id="CLU_537935_0_0_1"/>
<keyword evidence="4" id="KW-0067">ATP-binding</keyword>
<dbReference type="EMBL" id="CM007652">
    <property type="protein sequence ID" value="ONI20504.1"/>
    <property type="molecule type" value="Genomic_DNA"/>
</dbReference>
<keyword evidence="1" id="KW-0547">Nucleotide-binding</keyword>
<dbReference type="InterPro" id="IPR027417">
    <property type="entry name" value="P-loop_NTPase"/>
</dbReference>
<dbReference type="PANTHER" id="PTHR14025">
    <property type="entry name" value="FANCONI ANEMIA GROUP M FANCM FAMILY MEMBER"/>
    <property type="match status" value="1"/>
</dbReference>
<keyword evidence="3" id="KW-0347">Helicase</keyword>
<dbReference type="PROSITE" id="PS51194">
    <property type="entry name" value="HELICASE_CTER"/>
    <property type="match status" value="1"/>
</dbReference>
<dbReference type="eggNOG" id="KOG0354">
    <property type="taxonomic scope" value="Eukaryota"/>
</dbReference>
<dbReference type="Proteomes" id="UP000006882">
    <property type="component" value="Chromosome G2"/>
</dbReference>
<evidence type="ECO:0000256" key="2">
    <source>
        <dbReference type="ARBA" id="ARBA00022801"/>
    </source>
</evidence>
<dbReference type="AlphaFoldDB" id="M5XI60"/>
<evidence type="ECO:0000313" key="5">
    <source>
        <dbReference type="EMBL" id="ONI20504.1"/>
    </source>
</evidence>
<dbReference type="InterPro" id="IPR001650">
    <property type="entry name" value="Helicase_C-like"/>
</dbReference>
<evidence type="ECO:0000313" key="6">
    <source>
        <dbReference type="Proteomes" id="UP000006882"/>
    </source>
</evidence>
<keyword evidence="2" id="KW-0378">Hydrolase</keyword>
<dbReference type="PANTHER" id="PTHR14025:SF20">
    <property type="entry name" value="FANCONI ANEMIA GROUP M PROTEIN"/>
    <property type="match status" value="1"/>
</dbReference>
<gene>
    <name evidence="5" type="ORF">PRUPE_2G019600</name>
</gene>
<dbReference type="OMA" id="DACINDM"/>
<evidence type="ECO:0000256" key="3">
    <source>
        <dbReference type="ARBA" id="ARBA00022806"/>
    </source>
</evidence>
<name>M5XI60_PRUPE</name>
<dbReference type="Gramene" id="ONI20504">
    <property type="protein sequence ID" value="ONI20504"/>
    <property type="gene ID" value="PRUPE_2G019600"/>
</dbReference>
<dbReference type="Gene3D" id="3.40.50.300">
    <property type="entry name" value="P-loop containing nucleotide triphosphate hydrolases"/>
    <property type="match status" value="1"/>
</dbReference>
<reference evidence="5 6" key="1">
    <citation type="journal article" date="2013" name="Nat. Genet.">
        <title>The high-quality draft genome of peach (Prunus persica) identifies unique patterns of genetic diversity, domestication and genome evolution.</title>
        <authorList>
            <consortium name="International Peach Genome Initiative"/>
            <person name="Verde I."/>
            <person name="Abbott A.G."/>
            <person name="Scalabrin S."/>
            <person name="Jung S."/>
            <person name="Shu S."/>
            <person name="Marroni F."/>
            <person name="Zhebentyayeva T."/>
            <person name="Dettori M.T."/>
            <person name="Grimwood J."/>
            <person name="Cattonaro F."/>
            <person name="Zuccolo A."/>
            <person name="Rossini L."/>
            <person name="Jenkins J."/>
            <person name="Vendramin E."/>
            <person name="Meisel L.A."/>
            <person name="Decroocq V."/>
            <person name="Sosinski B."/>
            <person name="Prochnik S."/>
            <person name="Mitros T."/>
            <person name="Policriti A."/>
            <person name="Cipriani G."/>
            <person name="Dondini L."/>
            <person name="Ficklin S."/>
            <person name="Goodstein D.M."/>
            <person name="Xuan P."/>
            <person name="Del Fabbro C."/>
            <person name="Aramini V."/>
            <person name="Copetti D."/>
            <person name="Gonzalez S."/>
            <person name="Horner D.S."/>
            <person name="Falchi R."/>
            <person name="Lucas S."/>
            <person name="Mica E."/>
            <person name="Maldonado J."/>
            <person name="Lazzari B."/>
            <person name="Bielenberg D."/>
            <person name="Pirona R."/>
            <person name="Miculan M."/>
            <person name="Barakat A."/>
            <person name="Testolin R."/>
            <person name="Stella A."/>
            <person name="Tartarini S."/>
            <person name="Tonutti P."/>
            <person name="Arus P."/>
            <person name="Orellana A."/>
            <person name="Wells C."/>
            <person name="Main D."/>
            <person name="Vizzotto G."/>
            <person name="Silva H."/>
            <person name="Salamini F."/>
            <person name="Schmutz J."/>
            <person name="Morgante M."/>
            <person name="Rokhsar D.S."/>
        </authorList>
    </citation>
    <scope>NUCLEOTIDE SEQUENCE [LARGE SCALE GENOMIC DNA]</scope>
    <source>
        <strain evidence="6">cv. Nemared</strain>
    </source>
</reference>
<accession>M5XI60</accession>
<dbReference type="GO" id="GO:0004386">
    <property type="term" value="F:helicase activity"/>
    <property type="evidence" value="ECO:0007669"/>
    <property type="project" value="UniProtKB-KW"/>
</dbReference>
<proteinExistence type="predicted"/>
<keyword evidence="6" id="KW-1185">Reference proteome</keyword>
<sequence>MCKVQGKALKGQSQKVQQAVLEKFRTGGYNVIVATSIGEEGLDIMEVDLVICFDANVSPLRRFSAWGELEGSMMEELISFSHMNNLTVAETTLIAKYFYPHEITWKPSVIAFPHFQTYPSRVYKGEICLKKCLGVDTAEQHDNNGEDFLNPDDSEVSPTGTLETEEKHNELNFPDVVTVDASGNVLVIVVPVFPWKDLSHSMSTSASIIKLDYLKQNSCHARTSDEDHTELTTEAGPSGDLKSTPITCMKNEVSFKSRCCVLDSKASLFLADEDNNFFRDGELSPRLTNLIRSGVVPESPIQNSGLSNNTDEYLEPEPVSPAQLHTGILLKCSSPGKSKKVNMRGNACGRNVSVSPVDNEIQTPLHNKGETASIRGCTSTSPIIDRAQTVLADLTNNSCGKDWHLSSGDKSESVKQARKFKRLRKVGDHWKSKKKSVDDVRVFIEEEAEKRNRHRLRRHLHPIDIQLPVQEVMDEIGGEVYDQEHRKSALLEETTLPISISLRYFYA</sequence>
<protein>
    <submittedName>
        <fullName evidence="5">Uncharacterized protein</fullName>
    </submittedName>
</protein>
<evidence type="ECO:0000256" key="1">
    <source>
        <dbReference type="ARBA" id="ARBA00022741"/>
    </source>
</evidence>
<dbReference type="GO" id="GO:0005524">
    <property type="term" value="F:ATP binding"/>
    <property type="evidence" value="ECO:0007669"/>
    <property type="project" value="UniProtKB-KW"/>
</dbReference>
<organism evidence="5 6">
    <name type="scientific">Prunus persica</name>
    <name type="common">Peach</name>
    <name type="synonym">Amygdalus persica</name>
    <dbReference type="NCBI Taxonomy" id="3760"/>
    <lineage>
        <taxon>Eukaryota</taxon>
        <taxon>Viridiplantae</taxon>
        <taxon>Streptophyta</taxon>
        <taxon>Embryophyta</taxon>
        <taxon>Tracheophyta</taxon>
        <taxon>Spermatophyta</taxon>
        <taxon>Magnoliopsida</taxon>
        <taxon>eudicotyledons</taxon>
        <taxon>Gunneridae</taxon>
        <taxon>Pentapetalae</taxon>
        <taxon>rosids</taxon>
        <taxon>fabids</taxon>
        <taxon>Rosales</taxon>
        <taxon>Rosaceae</taxon>
        <taxon>Amygdaloideae</taxon>
        <taxon>Amygdaleae</taxon>
        <taxon>Prunus</taxon>
    </lineage>
</organism>
<dbReference type="STRING" id="3760.M5XI60"/>
<evidence type="ECO:0000256" key="4">
    <source>
        <dbReference type="ARBA" id="ARBA00022840"/>
    </source>
</evidence>
<dbReference type="Pfam" id="PF00271">
    <property type="entry name" value="Helicase_C"/>
    <property type="match status" value="1"/>
</dbReference>